<gene>
    <name evidence="2" type="ORF">CGZ75_18455</name>
</gene>
<dbReference type="Proteomes" id="UP000215145">
    <property type="component" value="Unassembled WGS sequence"/>
</dbReference>
<feature type="signal peptide" evidence="1">
    <location>
        <begin position="1"/>
        <end position="25"/>
    </location>
</feature>
<evidence type="ECO:0000313" key="3">
    <source>
        <dbReference type="Proteomes" id="UP000215145"/>
    </source>
</evidence>
<keyword evidence="3" id="KW-1185">Reference proteome</keyword>
<proteinExistence type="predicted"/>
<dbReference type="AlphaFoldDB" id="A0A229NYW5"/>
<keyword evidence="1" id="KW-0732">Signal</keyword>
<evidence type="ECO:0008006" key="4">
    <source>
        <dbReference type="Google" id="ProtNLM"/>
    </source>
</evidence>
<reference evidence="2 3" key="1">
    <citation type="submission" date="2017-07" db="EMBL/GenBank/DDBJ databases">
        <title>Paenibacillus herberti R33 genome sequencing and assembly.</title>
        <authorList>
            <person name="Su W."/>
        </authorList>
    </citation>
    <scope>NUCLEOTIDE SEQUENCE [LARGE SCALE GENOMIC DNA]</scope>
    <source>
        <strain evidence="2 3">R33</strain>
    </source>
</reference>
<sequence>MKSGLKKFIVVIFIVNLLAVTTVNAAPALRQIGVWINNVEVNSPKDGNSTLLLDNNLYFSSQFVKDAFNSIILWDKNKQDAKIIKPNVHMLTTDGKNVFGAVYNDEKIKFRVFAQVDSLEAELAAFKFILINPDGKETLIEERRKGDKYFPEQGKNNFWINSEEITYEFDDEGDYKIVFFIQLEEETGMHIVSEKVIYSTAKSS</sequence>
<dbReference type="RefSeq" id="WP_089525666.1">
    <property type="nucleotide sequence ID" value="NZ_NMUQ01000002.1"/>
</dbReference>
<evidence type="ECO:0000313" key="2">
    <source>
        <dbReference type="EMBL" id="OXM14849.1"/>
    </source>
</evidence>
<evidence type="ECO:0000256" key="1">
    <source>
        <dbReference type="SAM" id="SignalP"/>
    </source>
</evidence>
<accession>A0A229NYW5</accession>
<comment type="caution">
    <text evidence="2">The sequence shown here is derived from an EMBL/GenBank/DDBJ whole genome shotgun (WGS) entry which is preliminary data.</text>
</comment>
<name>A0A229NYW5_9BACL</name>
<organism evidence="2 3">
    <name type="scientific">Paenibacillus herberti</name>
    <dbReference type="NCBI Taxonomy" id="1619309"/>
    <lineage>
        <taxon>Bacteria</taxon>
        <taxon>Bacillati</taxon>
        <taxon>Bacillota</taxon>
        <taxon>Bacilli</taxon>
        <taxon>Bacillales</taxon>
        <taxon>Paenibacillaceae</taxon>
        <taxon>Paenibacillus</taxon>
    </lineage>
</organism>
<dbReference type="EMBL" id="NMUQ01000002">
    <property type="protein sequence ID" value="OXM14849.1"/>
    <property type="molecule type" value="Genomic_DNA"/>
</dbReference>
<dbReference type="OrthoDB" id="2677881at2"/>
<feature type="chain" id="PRO_5013371032" description="Copper amine oxidase-like N-terminal domain-containing protein" evidence="1">
    <location>
        <begin position="26"/>
        <end position="204"/>
    </location>
</feature>
<protein>
    <recommendedName>
        <fullName evidence="4">Copper amine oxidase-like N-terminal domain-containing protein</fullName>
    </recommendedName>
</protein>